<name>A0ACC7LN37_9FLAO</name>
<evidence type="ECO:0000313" key="2">
    <source>
        <dbReference type="Proteomes" id="UP001595191"/>
    </source>
</evidence>
<sequence length="67" mass="7590">MEKIGMWAICLLFTGIISCKETADEQQELSETLDKIESVEKAIDETSEELEKKANDVEEALQELDNI</sequence>
<organism evidence="1 2">
    <name type="scientific">Meishania litoralis</name>
    <dbReference type="NCBI Taxonomy" id="3434685"/>
    <lineage>
        <taxon>Bacteria</taxon>
        <taxon>Pseudomonadati</taxon>
        <taxon>Bacteroidota</taxon>
        <taxon>Flavobacteriia</taxon>
        <taxon>Flavobacteriales</taxon>
        <taxon>Flavobacteriaceae</taxon>
        <taxon>Meishania</taxon>
    </lineage>
</organism>
<proteinExistence type="predicted"/>
<comment type="caution">
    <text evidence="1">The sequence shown here is derived from an EMBL/GenBank/DDBJ whole genome shotgun (WGS) entry which is preliminary data.</text>
</comment>
<gene>
    <name evidence="1" type="ORF">ACEZ3G_13180</name>
</gene>
<protein>
    <submittedName>
        <fullName evidence="1">Uncharacterized protein</fullName>
    </submittedName>
</protein>
<evidence type="ECO:0000313" key="1">
    <source>
        <dbReference type="EMBL" id="MFH6604439.1"/>
    </source>
</evidence>
<keyword evidence="2" id="KW-1185">Reference proteome</keyword>
<dbReference type="Proteomes" id="UP001595191">
    <property type="component" value="Unassembled WGS sequence"/>
</dbReference>
<dbReference type="EMBL" id="JBHFPV010000002">
    <property type="protein sequence ID" value="MFH6604439.1"/>
    <property type="molecule type" value="Genomic_DNA"/>
</dbReference>
<accession>A0ACC7LN37</accession>
<reference evidence="1" key="1">
    <citation type="submission" date="2024-09" db="EMBL/GenBank/DDBJ databases">
        <authorList>
            <person name="Liu J."/>
        </authorList>
    </citation>
    <scope>NUCLEOTIDE SEQUENCE</scope>
    <source>
        <strain evidence="1">NBU2967</strain>
    </source>
</reference>